<keyword evidence="3 5" id="KW-0375">Hydrogen ion transport</keyword>
<dbReference type="Gene3D" id="3.40.50.10580">
    <property type="entry name" value="ATPase, V1 complex, subunit F"/>
    <property type="match status" value="1"/>
</dbReference>
<dbReference type="Pfam" id="PF01990">
    <property type="entry name" value="ATP-synt_F"/>
    <property type="match status" value="1"/>
</dbReference>
<dbReference type="AlphaFoldDB" id="A0AAW1PLA6"/>
<evidence type="ECO:0000313" key="6">
    <source>
        <dbReference type="EMBL" id="KAK9810663.1"/>
    </source>
</evidence>
<name>A0AAW1PLA6_9CHLO</name>
<evidence type="ECO:0000256" key="3">
    <source>
        <dbReference type="ARBA" id="ARBA00022781"/>
    </source>
</evidence>
<gene>
    <name evidence="6" type="ORF">WJX73_008517</name>
</gene>
<comment type="similarity">
    <text evidence="1 5">Belongs to the V-ATPase F subunit family.</text>
</comment>
<keyword evidence="2 5" id="KW-0813">Transport</keyword>
<evidence type="ECO:0000256" key="4">
    <source>
        <dbReference type="ARBA" id="ARBA00023065"/>
    </source>
</evidence>
<dbReference type="EMBL" id="JALJOQ010000015">
    <property type="protein sequence ID" value="KAK9810663.1"/>
    <property type="molecule type" value="Genomic_DNA"/>
</dbReference>
<reference evidence="6 7" key="1">
    <citation type="journal article" date="2024" name="Nat. Commun.">
        <title>Phylogenomics reveals the evolutionary origins of lichenization in chlorophyte algae.</title>
        <authorList>
            <person name="Puginier C."/>
            <person name="Libourel C."/>
            <person name="Otte J."/>
            <person name="Skaloud P."/>
            <person name="Haon M."/>
            <person name="Grisel S."/>
            <person name="Petersen M."/>
            <person name="Berrin J.G."/>
            <person name="Delaux P.M."/>
            <person name="Dal Grande F."/>
            <person name="Keller J."/>
        </authorList>
    </citation>
    <scope>NUCLEOTIDE SEQUENCE [LARGE SCALE GENOMIC DNA]</scope>
    <source>
        <strain evidence="6 7">SAG 2036</strain>
    </source>
</reference>
<dbReference type="NCBIfam" id="TIGR01101">
    <property type="entry name" value="V_ATP_synt_F"/>
    <property type="match status" value="1"/>
</dbReference>
<evidence type="ECO:0000256" key="5">
    <source>
        <dbReference type="PIRNR" id="PIRNR015945"/>
    </source>
</evidence>
<accession>A0AAW1PLA6</accession>
<sequence length="129" mass="13862">MVDHPALKLGGDGSLLAVIGDEDTVTGFLLAGVGNVDMRKKANFLVVTDKTPAKQIEEAFTEYTSREDIAIVLINQSVANMIRSTIGKFNKAMPAVLEIPSKDHPYDPNQDSILQRVKGMFGGDLSAAT</sequence>
<dbReference type="PIRSF" id="PIRSF015945">
    <property type="entry name" value="ATPase_V1_F_euk"/>
    <property type="match status" value="1"/>
</dbReference>
<evidence type="ECO:0000256" key="2">
    <source>
        <dbReference type="ARBA" id="ARBA00022448"/>
    </source>
</evidence>
<dbReference type="FunFam" id="3.40.50.10580:FF:000004">
    <property type="entry name" value="V-type proton ATPase subunit F"/>
    <property type="match status" value="1"/>
</dbReference>
<dbReference type="InterPro" id="IPR005772">
    <property type="entry name" value="ATPase_V1-cplx_fsu_euk"/>
</dbReference>
<organism evidence="6 7">
    <name type="scientific">Symbiochloris irregularis</name>
    <dbReference type="NCBI Taxonomy" id="706552"/>
    <lineage>
        <taxon>Eukaryota</taxon>
        <taxon>Viridiplantae</taxon>
        <taxon>Chlorophyta</taxon>
        <taxon>core chlorophytes</taxon>
        <taxon>Trebouxiophyceae</taxon>
        <taxon>Trebouxiales</taxon>
        <taxon>Trebouxiaceae</taxon>
        <taxon>Symbiochloris</taxon>
    </lineage>
</organism>
<dbReference type="InterPro" id="IPR036906">
    <property type="entry name" value="ATPase_V1_fsu_sf"/>
</dbReference>
<comment type="subunit">
    <text evidence="5">V-ATPase is a heteromultimeric enzyme made up of two complexes: the ATP-hydrolytic V1 complex and the proton translocation V0 complex.</text>
</comment>
<evidence type="ECO:0000256" key="1">
    <source>
        <dbReference type="ARBA" id="ARBA00010148"/>
    </source>
</evidence>
<keyword evidence="7" id="KW-1185">Reference proteome</keyword>
<proteinExistence type="inferred from homology"/>
<dbReference type="PANTHER" id="PTHR13861">
    <property type="entry name" value="VACUOLAR ATP SYNTHASE SUBUNIT F"/>
    <property type="match status" value="1"/>
</dbReference>
<dbReference type="PANTHER" id="PTHR13861:SF2">
    <property type="entry name" value="V-TYPE PROTON ATPASE SUBUNIT F"/>
    <property type="match status" value="1"/>
</dbReference>
<dbReference type="GO" id="GO:0033180">
    <property type="term" value="C:proton-transporting V-type ATPase, V1 domain"/>
    <property type="evidence" value="ECO:0007669"/>
    <property type="project" value="InterPro"/>
</dbReference>
<dbReference type="Proteomes" id="UP001465755">
    <property type="component" value="Unassembled WGS sequence"/>
</dbReference>
<keyword evidence="4 5" id="KW-0406">Ion transport</keyword>
<dbReference type="InterPro" id="IPR008218">
    <property type="entry name" value="ATPase_V1-cplx_f_g_su"/>
</dbReference>
<dbReference type="SUPFAM" id="SSF159468">
    <property type="entry name" value="AtpF-like"/>
    <property type="match status" value="1"/>
</dbReference>
<comment type="function">
    <text evidence="5">Subunit of the V1 complex of vacuolar(H+)-ATPase (V-ATPase), a multisubunit enzyme composed of a peripheral complex (V1) that hydrolyzes ATP and a membrane integral complex (V0) that translocates protons. V-ATPase is responsible for acidifying and maintaining the pH of intracellular compartments.</text>
</comment>
<comment type="caution">
    <text evidence="6">The sequence shown here is derived from an EMBL/GenBank/DDBJ whole genome shotgun (WGS) entry which is preliminary data.</text>
</comment>
<protein>
    <recommendedName>
        <fullName evidence="5">V-type proton ATPase subunit F</fullName>
    </recommendedName>
</protein>
<evidence type="ECO:0000313" key="7">
    <source>
        <dbReference type="Proteomes" id="UP001465755"/>
    </source>
</evidence>
<dbReference type="GO" id="GO:0046961">
    <property type="term" value="F:proton-transporting ATPase activity, rotational mechanism"/>
    <property type="evidence" value="ECO:0007669"/>
    <property type="project" value="InterPro"/>
</dbReference>